<dbReference type="RefSeq" id="WP_417923741.1">
    <property type="nucleotide sequence ID" value="NZ_JBHSFS010000015.1"/>
</dbReference>
<name>A0ABV9BRW5_9ACTN</name>
<keyword evidence="2" id="KW-1185">Reference proteome</keyword>
<dbReference type="Pfam" id="PF19692">
    <property type="entry name" value="DUF6193"/>
    <property type="match status" value="1"/>
</dbReference>
<proteinExistence type="predicted"/>
<protein>
    <submittedName>
        <fullName evidence="1">DUF6193 family natural product biosynthesis protein</fullName>
    </submittedName>
</protein>
<evidence type="ECO:0000313" key="2">
    <source>
        <dbReference type="Proteomes" id="UP001595990"/>
    </source>
</evidence>
<accession>A0ABV9BRW5</accession>
<dbReference type="Proteomes" id="UP001595990">
    <property type="component" value="Unassembled WGS sequence"/>
</dbReference>
<dbReference type="EMBL" id="JBHSFS010000015">
    <property type="protein sequence ID" value="MFC4516761.1"/>
    <property type="molecule type" value="Genomic_DNA"/>
</dbReference>
<gene>
    <name evidence="1" type="ORF">ACFPEN_28050</name>
</gene>
<evidence type="ECO:0000313" key="1">
    <source>
        <dbReference type="EMBL" id="MFC4516761.1"/>
    </source>
</evidence>
<reference evidence="2" key="1">
    <citation type="journal article" date="2019" name="Int. J. Syst. Evol. Microbiol.">
        <title>The Global Catalogue of Microorganisms (GCM) 10K type strain sequencing project: providing services to taxonomists for standard genome sequencing and annotation.</title>
        <authorList>
            <consortium name="The Broad Institute Genomics Platform"/>
            <consortium name="The Broad Institute Genome Sequencing Center for Infectious Disease"/>
            <person name="Wu L."/>
            <person name="Ma J."/>
        </authorList>
    </citation>
    <scope>NUCLEOTIDE SEQUENCE [LARGE SCALE GENOMIC DNA]</scope>
    <source>
        <strain evidence="2">CECT 8064</strain>
    </source>
</reference>
<sequence length="128" mass="13866">MSTSRDLAASGPDPVHLTEVEWQSLRQEASELEFAWQETYQALVEAAYAEPALRALYPFTSHWALRFSTTTRPRLTIVGPCLTANRDGTYGVGRSLISADLGQCATAHEAVALAVRHLPSPGPVTLGD</sequence>
<dbReference type="InterPro" id="IPR045682">
    <property type="entry name" value="DUF6193"/>
</dbReference>
<comment type="caution">
    <text evidence="1">The sequence shown here is derived from an EMBL/GenBank/DDBJ whole genome shotgun (WGS) entry which is preliminary data.</text>
</comment>
<organism evidence="1 2">
    <name type="scientific">Streptomyces ehimensis</name>
    <dbReference type="NCBI Taxonomy" id="68195"/>
    <lineage>
        <taxon>Bacteria</taxon>
        <taxon>Bacillati</taxon>
        <taxon>Actinomycetota</taxon>
        <taxon>Actinomycetes</taxon>
        <taxon>Kitasatosporales</taxon>
        <taxon>Streptomycetaceae</taxon>
        <taxon>Streptomyces</taxon>
    </lineage>
</organism>